<evidence type="ECO:0000313" key="2">
    <source>
        <dbReference type="Proteomes" id="UP000019733"/>
    </source>
</evidence>
<sequence length="93" mass="10923">MNLKQLQIDAIEAHINHIKRLNAMMEENYGMYANQPGWDALDHPYLVNLCKGDTLAIIRDGLKPFLRDMYIKMNEEIISSLQYQLRKLDDENN</sequence>
<proteinExistence type="predicted"/>
<gene>
    <name evidence="1" type="ORF">JS09_0193</name>
</gene>
<name>A0A060BNN2_9CAUD</name>
<accession>A0A060BNN2</accession>
<dbReference type="Proteomes" id="UP000019733">
    <property type="component" value="Segment"/>
</dbReference>
<dbReference type="GeneID" id="19524917"/>
<organism evidence="1 2">
    <name type="scientific">Escherichia phage vB_EcoM_JS09</name>
    <dbReference type="NCBI Taxonomy" id="1430444"/>
    <lineage>
        <taxon>Viruses</taxon>
        <taxon>Duplodnaviria</taxon>
        <taxon>Heunggongvirae</taxon>
        <taxon>Uroviricota</taxon>
        <taxon>Caudoviricetes</taxon>
        <taxon>Pantevenvirales</taxon>
        <taxon>Straboviridae</taxon>
        <taxon>Tevenvirinae</taxon>
        <taxon>Mosigvirus</taxon>
        <taxon>Mosigvirus JS09</taxon>
    </lineage>
</organism>
<dbReference type="KEGG" id="vg:19524917"/>
<dbReference type="EMBL" id="KF582788">
    <property type="protein sequence ID" value="AIA80159.1"/>
    <property type="molecule type" value="Genomic_DNA"/>
</dbReference>
<protein>
    <recommendedName>
        <fullName evidence="3">Anti-restriction nuclease</fullName>
    </recommendedName>
</protein>
<keyword evidence="2" id="KW-1185">Reference proteome</keyword>
<reference evidence="1" key="1">
    <citation type="submission" date="2015-07" db="EMBL/GenBank/DDBJ databases">
        <title>Isolation and characterization of a novel lytic T4-like coliphage vB_EcoM_JS09 infecting APEC.</title>
        <authorList>
            <person name="Zhou Y."/>
            <person name="Bao H.D."/>
            <person name="Zhang H."/>
            <person name="Wang R."/>
        </authorList>
    </citation>
    <scope>NUCLEOTIDE SEQUENCE</scope>
</reference>
<evidence type="ECO:0008006" key="3">
    <source>
        <dbReference type="Google" id="ProtNLM"/>
    </source>
</evidence>
<dbReference type="OrthoDB" id="18893at10239"/>
<dbReference type="RefSeq" id="YP_009037516.1">
    <property type="nucleotide sequence ID" value="NC_024124.2"/>
</dbReference>
<evidence type="ECO:0000313" key="1">
    <source>
        <dbReference type="EMBL" id="AIA80159.1"/>
    </source>
</evidence>